<reference evidence="1 2" key="1">
    <citation type="submission" date="2016-10" db="EMBL/GenBank/DDBJ databases">
        <authorList>
            <person name="de Groot N.N."/>
        </authorList>
    </citation>
    <scope>NUCLEOTIDE SEQUENCE [LARGE SCALE GENOMIC DNA]</scope>
    <source>
        <strain evidence="1 2">CGMCC 4.1877</strain>
    </source>
</reference>
<dbReference type="InterPro" id="IPR011990">
    <property type="entry name" value="TPR-like_helical_dom_sf"/>
</dbReference>
<evidence type="ECO:0000313" key="1">
    <source>
        <dbReference type="EMBL" id="SFO00899.1"/>
    </source>
</evidence>
<dbReference type="OrthoDB" id="9799122at2"/>
<proteinExistence type="predicted"/>
<keyword evidence="2" id="KW-1185">Reference proteome</keyword>
<dbReference type="Pfam" id="PF14559">
    <property type="entry name" value="TPR_19"/>
    <property type="match status" value="1"/>
</dbReference>
<dbReference type="STRING" id="260086.SAMN05216207_10277"/>
<name>A0A1I5DNS2_PSUAM</name>
<organism evidence="1 2">
    <name type="scientific">Pseudonocardia ammonioxydans</name>
    <dbReference type="NCBI Taxonomy" id="260086"/>
    <lineage>
        <taxon>Bacteria</taxon>
        <taxon>Bacillati</taxon>
        <taxon>Actinomycetota</taxon>
        <taxon>Actinomycetes</taxon>
        <taxon>Pseudonocardiales</taxon>
        <taxon>Pseudonocardiaceae</taxon>
        <taxon>Pseudonocardia</taxon>
    </lineage>
</organism>
<dbReference type="AlphaFoldDB" id="A0A1I5DNS2"/>
<accession>A0A1I5DNS2</accession>
<dbReference type="Proteomes" id="UP000199614">
    <property type="component" value="Unassembled WGS sequence"/>
</dbReference>
<sequence length="118" mass="12929">MNLDSLPWTVDATAGPADRWEQATYLFDSGDHIAAARVLADLVAEEPDAPALRQLLARAYYHSAQLGRAESELRELLERAPSDGYAHLLLGRTLQRRSRHDEAAPHLRLAAAMGVTAS</sequence>
<dbReference type="SUPFAM" id="SSF48452">
    <property type="entry name" value="TPR-like"/>
    <property type="match status" value="1"/>
</dbReference>
<dbReference type="Gene3D" id="1.25.40.10">
    <property type="entry name" value="Tetratricopeptide repeat domain"/>
    <property type="match status" value="1"/>
</dbReference>
<dbReference type="EMBL" id="FOUY01000027">
    <property type="protein sequence ID" value="SFO00899.1"/>
    <property type="molecule type" value="Genomic_DNA"/>
</dbReference>
<gene>
    <name evidence="1" type="ORF">SAMN05216207_10277</name>
</gene>
<protein>
    <submittedName>
        <fullName evidence="1">Tetratricopeptide repeat-containing protein</fullName>
    </submittedName>
</protein>
<evidence type="ECO:0000313" key="2">
    <source>
        <dbReference type="Proteomes" id="UP000199614"/>
    </source>
</evidence>
<dbReference type="RefSeq" id="WP_093348940.1">
    <property type="nucleotide sequence ID" value="NZ_FOUY01000027.1"/>
</dbReference>